<reference evidence="5 6" key="1">
    <citation type="submission" date="2020-08" db="EMBL/GenBank/DDBJ databases">
        <title>Genomic Encyclopedia of Type Strains, Phase IV (KMG-IV): sequencing the most valuable type-strain genomes for metagenomic binning, comparative biology and taxonomic classification.</title>
        <authorList>
            <person name="Goeker M."/>
        </authorList>
    </citation>
    <scope>NUCLEOTIDE SEQUENCE [LARGE SCALE GENOMIC DNA]</scope>
    <source>
        <strain evidence="5 6">DSM 102189</strain>
    </source>
</reference>
<dbReference type="PROSITE" id="PS00042">
    <property type="entry name" value="HTH_CRP_1"/>
    <property type="match status" value="1"/>
</dbReference>
<evidence type="ECO:0000256" key="3">
    <source>
        <dbReference type="ARBA" id="ARBA00023163"/>
    </source>
</evidence>
<protein>
    <submittedName>
        <fullName evidence="5">CRP/FNR family transcriptional regulator</fullName>
    </submittedName>
</protein>
<keyword evidence="6" id="KW-1185">Reference proteome</keyword>
<evidence type="ECO:0000256" key="1">
    <source>
        <dbReference type="ARBA" id="ARBA00023015"/>
    </source>
</evidence>
<dbReference type="SMART" id="SM00419">
    <property type="entry name" value="HTH_CRP"/>
    <property type="match status" value="1"/>
</dbReference>
<dbReference type="SUPFAM" id="SSF51206">
    <property type="entry name" value="cAMP-binding domain-like"/>
    <property type="match status" value="1"/>
</dbReference>
<dbReference type="SMART" id="SM00100">
    <property type="entry name" value="cNMP"/>
    <property type="match status" value="1"/>
</dbReference>
<dbReference type="GO" id="GO:0003700">
    <property type="term" value="F:DNA-binding transcription factor activity"/>
    <property type="evidence" value="ECO:0007669"/>
    <property type="project" value="InterPro"/>
</dbReference>
<evidence type="ECO:0000259" key="4">
    <source>
        <dbReference type="PROSITE" id="PS51063"/>
    </source>
</evidence>
<dbReference type="PANTHER" id="PTHR24567">
    <property type="entry name" value="CRP FAMILY TRANSCRIPTIONAL REGULATORY PROTEIN"/>
    <property type="match status" value="1"/>
</dbReference>
<dbReference type="Pfam" id="PF00027">
    <property type="entry name" value="cNMP_binding"/>
    <property type="match status" value="1"/>
</dbReference>
<dbReference type="InterPro" id="IPR036388">
    <property type="entry name" value="WH-like_DNA-bd_sf"/>
</dbReference>
<dbReference type="CDD" id="cd00092">
    <property type="entry name" value="HTH_CRP"/>
    <property type="match status" value="1"/>
</dbReference>
<evidence type="ECO:0000256" key="2">
    <source>
        <dbReference type="ARBA" id="ARBA00023125"/>
    </source>
</evidence>
<dbReference type="InterPro" id="IPR050397">
    <property type="entry name" value="Env_Response_Regulators"/>
</dbReference>
<gene>
    <name evidence="5" type="ORF">FHS79_001205</name>
</gene>
<proteinExistence type="predicted"/>
<dbReference type="AlphaFoldDB" id="A0A841L7W0"/>
<dbReference type="SUPFAM" id="SSF46785">
    <property type="entry name" value="Winged helix' DNA-binding domain"/>
    <property type="match status" value="1"/>
</dbReference>
<name>A0A841L7W0_9SPHN</name>
<comment type="caution">
    <text evidence="5">The sequence shown here is derived from an EMBL/GenBank/DDBJ whole genome shotgun (WGS) entry which is preliminary data.</text>
</comment>
<dbReference type="PANTHER" id="PTHR24567:SF28">
    <property type="entry name" value="LISTERIOLYSIN REGULATORY PROTEIN"/>
    <property type="match status" value="1"/>
</dbReference>
<keyword evidence="2" id="KW-0238">DNA-binding</keyword>
<dbReference type="PRINTS" id="PR00034">
    <property type="entry name" value="HTHCRP"/>
</dbReference>
<evidence type="ECO:0000313" key="6">
    <source>
        <dbReference type="Proteomes" id="UP000538147"/>
    </source>
</evidence>
<dbReference type="InterPro" id="IPR014710">
    <property type="entry name" value="RmlC-like_jellyroll"/>
</dbReference>
<dbReference type="EMBL" id="JACIIV010000007">
    <property type="protein sequence ID" value="MBB6227043.1"/>
    <property type="molecule type" value="Genomic_DNA"/>
</dbReference>
<dbReference type="Proteomes" id="UP000538147">
    <property type="component" value="Unassembled WGS sequence"/>
</dbReference>
<dbReference type="CDD" id="cd00038">
    <property type="entry name" value="CAP_ED"/>
    <property type="match status" value="1"/>
</dbReference>
<dbReference type="Pfam" id="PF13545">
    <property type="entry name" value="HTH_Crp_2"/>
    <property type="match status" value="1"/>
</dbReference>
<evidence type="ECO:0000313" key="5">
    <source>
        <dbReference type="EMBL" id="MBB6227043.1"/>
    </source>
</evidence>
<organism evidence="5 6">
    <name type="scientific">Polymorphobacter multimanifer</name>
    <dbReference type="NCBI Taxonomy" id="1070431"/>
    <lineage>
        <taxon>Bacteria</taxon>
        <taxon>Pseudomonadati</taxon>
        <taxon>Pseudomonadota</taxon>
        <taxon>Alphaproteobacteria</taxon>
        <taxon>Sphingomonadales</taxon>
        <taxon>Sphingosinicellaceae</taxon>
        <taxon>Polymorphobacter</taxon>
    </lineage>
</organism>
<dbReference type="Gene3D" id="1.10.10.10">
    <property type="entry name" value="Winged helix-like DNA-binding domain superfamily/Winged helix DNA-binding domain"/>
    <property type="match status" value="1"/>
</dbReference>
<dbReference type="InterPro" id="IPR036390">
    <property type="entry name" value="WH_DNA-bd_sf"/>
</dbReference>
<dbReference type="InterPro" id="IPR000595">
    <property type="entry name" value="cNMP-bd_dom"/>
</dbReference>
<accession>A0A841L7W0</accession>
<keyword evidence="1" id="KW-0805">Transcription regulation</keyword>
<dbReference type="InterPro" id="IPR012318">
    <property type="entry name" value="HTH_CRP"/>
</dbReference>
<dbReference type="GO" id="GO:0003677">
    <property type="term" value="F:DNA binding"/>
    <property type="evidence" value="ECO:0007669"/>
    <property type="project" value="UniProtKB-KW"/>
</dbReference>
<dbReference type="RefSeq" id="WP_184196864.1">
    <property type="nucleotide sequence ID" value="NZ_BMOX01000076.1"/>
</dbReference>
<dbReference type="Gene3D" id="2.60.120.10">
    <property type="entry name" value="Jelly Rolls"/>
    <property type="match status" value="1"/>
</dbReference>
<dbReference type="InterPro" id="IPR018335">
    <property type="entry name" value="Tscrpt_reg_HTH_Crp-type_CS"/>
</dbReference>
<dbReference type="PROSITE" id="PS51063">
    <property type="entry name" value="HTH_CRP_2"/>
    <property type="match status" value="1"/>
</dbReference>
<keyword evidence="3" id="KW-0804">Transcription</keyword>
<feature type="domain" description="HTH crp-type" evidence="4">
    <location>
        <begin position="125"/>
        <end position="201"/>
    </location>
</feature>
<dbReference type="GO" id="GO:0005829">
    <property type="term" value="C:cytosol"/>
    <property type="evidence" value="ECO:0007669"/>
    <property type="project" value="TreeGrafter"/>
</dbReference>
<dbReference type="InterPro" id="IPR018490">
    <property type="entry name" value="cNMP-bd_dom_sf"/>
</dbReference>
<sequence length="209" mass="21970">MALAALARHGTQRQLARGETLAWAGDEAMVCANLQAGVMKLVAVTAGGEESIVGLLFPGDFIGQPFAGQHGHAIVAATPVQICSFPRAAFAEALASQPQMEALLLERTMGELERTRHWLARMGRATATARVAGFLADVARRMGVLDCSGAPMQTELPLSRGEMAELLGLTIETVSRQISQLKAQGMIETPGSRGLLIRNPAGLAEAASV</sequence>